<keyword evidence="2" id="KW-1185">Reference proteome</keyword>
<organism evidence="1 2">
    <name type="scientific">Riccia sorocarpa</name>
    <dbReference type="NCBI Taxonomy" id="122646"/>
    <lineage>
        <taxon>Eukaryota</taxon>
        <taxon>Viridiplantae</taxon>
        <taxon>Streptophyta</taxon>
        <taxon>Embryophyta</taxon>
        <taxon>Marchantiophyta</taxon>
        <taxon>Marchantiopsida</taxon>
        <taxon>Marchantiidae</taxon>
        <taxon>Marchantiales</taxon>
        <taxon>Ricciaceae</taxon>
        <taxon>Riccia</taxon>
    </lineage>
</organism>
<name>A0ABD3HTX4_9MARC</name>
<evidence type="ECO:0008006" key="3">
    <source>
        <dbReference type="Google" id="ProtNLM"/>
    </source>
</evidence>
<evidence type="ECO:0000313" key="1">
    <source>
        <dbReference type="EMBL" id="KAL3692809.1"/>
    </source>
</evidence>
<reference evidence="1 2" key="1">
    <citation type="submission" date="2024-09" db="EMBL/GenBank/DDBJ databases">
        <title>Chromosome-scale assembly of Riccia sorocarpa.</title>
        <authorList>
            <person name="Paukszto L."/>
        </authorList>
    </citation>
    <scope>NUCLEOTIDE SEQUENCE [LARGE SCALE GENOMIC DNA]</scope>
    <source>
        <strain evidence="1">LP-2024</strain>
        <tissue evidence="1">Aerial parts of the thallus</tissue>
    </source>
</reference>
<dbReference type="Proteomes" id="UP001633002">
    <property type="component" value="Unassembled WGS sequence"/>
</dbReference>
<accession>A0ABD3HTX4</accession>
<dbReference type="EMBL" id="JBJQOH010000003">
    <property type="protein sequence ID" value="KAL3692809.1"/>
    <property type="molecule type" value="Genomic_DNA"/>
</dbReference>
<sequence length="190" mass="22005">MEEIGAFSSQPPEELVQAVADLEARRNNLEKTLTRMSTIEDPRPRLVHPETTMGKVLMLDLNGLLVRFCEQEDADAARAFGHHPVQLTPRALYLKRFARLYHYNLTIRDVLLVDDSVKKNSTNRPFSAIHLRSFTPWIEEHAPHKDQFLCGTLLSWLQAWRQSTIPTLTYVRDHYREIGAQDPIEGLRLY</sequence>
<dbReference type="AlphaFoldDB" id="A0ABD3HTX4"/>
<protein>
    <recommendedName>
        <fullName evidence="3">FCP1 homology domain-containing protein</fullName>
    </recommendedName>
</protein>
<evidence type="ECO:0000313" key="2">
    <source>
        <dbReference type="Proteomes" id="UP001633002"/>
    </source>
</evidence>
<comment type="caution">
    <text evidence="1">The sequence shown here is derived from an EMBL/GenBank/DDBJ whole genome shotgun (WGS) entry which is preliminary data.</text>
</comment>
<proteinExistence type="predicted"/>
<gene>
    <name evidence="1" type="ORF">R1sor_006460</name>
</gene>